<sequence length="144" mass="16754">MALQNSIRCPKNGLPILLQSRVPAKQIKKLDEAGKNRTSNFSHNKQNRTTNTHNETTITEKSDDWFLCKRGNRDILMQKTDEEVEFRYSIKHSEQWMSLIHKNNLISNSRFSPSQAAQARSQPRMATNSGNNRRIHREQAITYE</sequence>
<protein>
    <submittedName>
        <fullName evidence="1">Uncharacterized protein</fullName>
    </submittedName>
</protein>
<organism evidence="1 2">
    <name type="scientific">Catharanthus roseus</name>
    <name type="common">Madagascar periwinkle</name>
    <name type="synonym">Vinca rosea</name>
    <dbReference type="NCBI Taxonomy" id="4058"/>
    <lineage>
        <taxon>Eukaryota</taxon>
        <taxon>Viridiplantae</taxon>
        <taxon>Streptophyta</taxon>
        <taxon>Embryophyta</taxon>
        <taxon>Tracheophyta</taxon>
        <taxon>Spermatophyta</taxon>
        <taxon>Magnoliopsida</taxon>
        <taxon>eudicotyledons</taxon>
        <taxon>Gunneridae</taxon>
        <taxon>Pentapetalae</taxon>
        <taxon>asterids</taxon>
        <taxon>lamiids</taxon>
        <taxon>Gentianales</taxon>
        <taxon>Apocynaceae</taxon>
        <taxon>Rauvolfioideae</taxon>
        <taxon>Vinceae</taxon>
        <taxon>Catharanthinae</taxon>
        <taxon>Catharanthus</taxon>
    </lineage>
</organism>
<reference evidence="2" key="1">
    <citation type="journal article" date="2023" name="Nat. Plants">
        <title>Single-cell RNA sequencing provides a high-resolution roadmap for understanding the multicellular compartmentation of specialized metabolism.</title>
        <authorList>
            <person name="Sun S."/>
            <person name="Shen X."/>
            <person name="Li Y."/>
            <person name="Li Y."/>
            <person name="Wang S."/>
            <person name="Li R."/>
            <person name="Zhang H."/>
            <person name="Shen G."/>
            <person name="Guo B."/>
            <person name="Wei J."/>
            <person name="Xu J."/>
            <person name="St-Pierre B."/>
            <person name="Chen S."/>
            <person name="Sun C."/>
        </authorList>
    </citation>
    <scope>NUCLEOTIDE SEQUENCE [LARGE SCALE GENOMIC DNA]</scope>
</reference>
<dbReference type="EMBL" id="CM044703">
    <property type="protein sequence ID" value="KAI5672692.1"/>
    <property type="molecule type" value="Genomic_DNA"/>
</dbReference>
<keyword evidence="2" id="KW-1185">Reference proteome</keyword>
<accession>A0ACC0BJI0</accession>
<name>A0ACC0BJI0_CATRO</name>
<evidence type="ECO:0000313" key="2">
    <source>
        <dbReference type="Proteomes" id="UP001060085"/>
    </source>
</evidence>
<gene>
    <name evidence="1" type="ORF">M9H77_13056</name>
</gene>
<comment type="caution">
    <text evidence="1">The sequence shown here is derived from an EMBL/GenBank/DDBJ whole genome shotgun (WGS) entry which is preliminary data.</text>
</comment>
<proteinExistence type="predicted"/>
<evidence type="ECO:0000313" key="1">
    <source>
        <dbReference type="EMBL" id="KAI5672692.1"/>
    </source>
</evidence>
<dbReference type="Proteomes" id="UP001060085">
    <property type="component" value="Linkage Group LG03"/>
</dbReference>